<name>A0A0B0N4F9_GOSAR</name>
<dbReference type="EMBL" id="KN439614">
    <property type="protein sequence ID" value="KHG27036.1"/>
    <property type="molecule type" value="Genomic_DNA"/>
</dbReference>
<dbReference type="EMBL" id="JRRC01476640">
    <property type="protein sequence ID" value="KHG07542.1"/>
    <property type="molecule type" value="Genomic_DNA"/>
</dbReference>
<evidence type="ECO:0000313" key="2">
    <source>
        <dbReference type="EMBL" id="KHG27036.1"/>
    </source>
</evidence>
<gene>
    <name evidence="2" type="ORF">F383_33866</name>
    <name evidence="1" type="ORF">F383_33933</name>
    <name evidence="3" type="ORF">F383_35278</name>
</gene>
<dbReference type="AlphaFoldDB" id="A0A0B0N4F9"/>
<reference evidence="1" key="1">
    <citation type="submission" date="2014-09" db="EMBL/GenBank/DDBJ databases">
        <title>G. arboreum L. cv. AKA8401 A2 genome assembly version 1.0.</title>
        <authorList>
            <person name="Mudge J."/>
            <person name="Ramaraj T."/>
            <person name="Lindquist I.E."/>
            <person name="Bharti A.K."/>
            <person name="Sundararajan A."/>
            <person name="Cameron C.T."/>
            <person name="Woodward J.E."/>
            <person name="May G.D."/>
            <person name="Brubaker C."/>
            <person name="Broadhvest J."/>
            <person name="Wilkins T.A."/>
        </authorList>
    </citation>
    <scope>NUCLEOTIDE SEQUENCE</scope>
</reference>
<dbReference type="Proteomes" id="UP000032142">
    <property type="component" value="Unassembled WGS sequence"/>
</dbReference>
<protein>
    <submittedName>
        <fullName evidence="1">Transmembrane protein</fullName>
    </submittedName>
</protein>
<proteinExistence type="predicted"/>
<sequence length="79" mass="9382">MYCQFNKTFPQLDLIENIFFFQSICLILIRLKTCLGSSTHIHCLFILRSDHIISFSIRLNIRQPVNNIYFYFTLCAKTT</sequence>
<evidence type="ECO:0000313" key="1">
    <source>
        <dbReference type="EMBL" id="KHG07542.1"/>
    </source>
</evidence>
<dbReference type="EMBL" id="KN443975">
    <property type="protein sequence ID" value="KHG28193.1"/>
    <property type="molecule type" value="Genomic_DNA"/>
</dbReference>
<organism evidence="1 4">
    <name type="scientific">Gossypium arboreum</name>
    <name type="common">Tree cotton</name>
    <name type="synonym">Gossypium nanking</name>
    <dbReference type="NCBI Taxonomy" id="29729"/>
    <lineage>
        <taxon>Eukaryota</taxon>
        <taxon>Viridiplantae</taxon>
        <taxon>Streptophyta</taxon>
        <taxon>Embryophyta</taxon>
        <taxon>Tracheophyta</taxon>
        <taxon>Spermatophyta</taxon>
        <taxon>Magnoliopsida</taxon>
        <taxon>eudicotyledons</taxon>
        <taxon>Gunneridae</taxon>
        <taxon>Pentapetalae</taxon>
        <taxon>rosids</taxon>
        <taxon>malvids</taxon>
        <taxon>Malvales</taxon>
        <taxon>Malvaceae</taxon>
        <taxon>Malvoideae</taxon>
        <taxon>Gossypium</taxon>
    </lineage>
</organism>
<keyword evidence="1" id="KW-0812">Transmembrane</keyword>
<reference evidence="4" key="2">
    <citation type="submission" date="2014-09" db="EMBL/GenBank/DDBJ databases">
        <authorList>
            <person name="Mudge J."/>
            <person name="Ramaraj T."/>
            <person name="Lindquist I.E."/>
            <person name="Bharti A.K."/>
            <person name="Sundararajan A."/>
            <person name="Cameron C.T."/>
            <person name="Woodward J.E."/>
            <person name="May G.D."/>
            <person name="Brubaker C."/>
            <person name="Broadhvest J."/>
            <person name="Wilkins T.A."/>
        </authorList>
    </citation>
    <scope>NUCLEOTIDE SEQUENCE</scope>
    <source>
        <strain evidence="4">cv. AKA8401</strain>
    </source>
</reference>
<keyword evidence="4" id="KW-1185">Reference proteome</keyword>
<evidence type="ECO:0000313" key="4">
    <source>
        <dbReference type="Proteomes" id="UP000032142"/>
    </source>
</evidence>
<evidence type="ECO:0000313" key="3">
    <source>
        <dbReference type="EMBL" id="KHG28193.1"/>
    </source>
</evidence>
<accession>A0A0B0N4F9</accession>
<keyword evidence="1" id="KW-0472">Membrane</keyword>